<dbReference type="GO" id="GO:0072659">
    <property type="term" value="P:protein localization to plasma membrane"/>
    <property type="evidence" value="ECO:0007669"/>
    <property type="project" value="TreeGrafter"/>
</dbReference>
<keyword evidence="4 5" id="KW-0472">Membrane</keyword>
<protein>
    <recommendedName>
        <fullName evidence="6">MARVEL domain-containing protein</fullName>
    </recommendedName>
</protein>
<evidence type="ECO:0000256" key="5">
    <source>
        <dbReference type="SAM" id="Phobius"/>
    </source>
</evidence>
<feature type="transmembrane region" description="Helical" evidence="5">
    <location>
        <begin position="72"/>
        <end position="93"/>
    </location>
</feature>
<evidence type="ECO:0000313" key="8">
    <source>
        <dbReference type="Proteomes" id="UP000799776"/>
    </source>
</evidence>
<keyword evidence="3 5" id="KW-1133">Transmembrane helix</keyword>
<evidence type="ECO:0000259" key="6">
    <source>
        <dbReference type="Pfam" id="PF01284"/>
    </source>
</evidence>
<name>A0A6A5YEJ6_9PEZI</name>
<evidence type="ECO:0000313" key="7">
    <source>
        <dbReference type="EMBL" id="KAF2089224.1"/>
    </source>
</evidence>
<evidence type="ECO:0000256" key="4">
    <source>
        <dbReference type="ARBA" id="ARBA00023136"/>
    </source>
</evidence>
<dbReference type="GO" id="GO:0005886">
    <property type="term" value="C:plasma membrane"/>
    <property type="evidence" value="ECO:0007669"/>
    <property type="project" value="TreeGrafter"/>
</dbReference>
<dbReference type="AlphaFoldDB" id="A0A6A5YEJ6"/>
<gene>
    <name evidence="7" type="ORF">K490DRAFT_54850</name>
</gene>
<sequence>MIITAILRLFQIIFAAIVLALSISLIRSQDYGTVAAQNYAAFTGGFGLLVALMGVAAIFIEPLAGFIQAGADALAALFFIAGGIAIAVMLSGINCSSKSDSNQEKLINNKLTTGGCVRNNKGSETDCGFTHHGSSKNGQLDWLLGRCKENSADAAFMLISAVMCLGLGVMSLLALRRGGGRKGVIA</sequence>
<dbReference type="OrthoDB" id="2017497at2759"/>
<proteinExistence type="predicted"/>
<dbReference type="EMBL" id="ML978714">
    <property type="protein sequence ID" value="KAF2089224.1"/>
    <property type="molecule type" value="Genomic_DNA"/>
</dbReference>
<organism evidence="7 8">
    <name type="scientific">Saccharata proteae CBS 121410</name>
    <dbReference type="NCBI Taxonomy" id="1314787"/>
    <lineage>
        <taxon>Eukaryota</taxon>
        <taxon>Fungi</taxon>
        <taxon>Dikarya</taxon>
        <taxon>Ascomycota</taxon>
        <taxon>Pezizomycotina</taxon>
        <taxon>Dothideomycetes</taxon>
        <taxon>Dothideomycetes incertae sedis</taxon>
        <taxon>Botryosphaeriales</taxon>
        <taxon>Saccharataceae</taxon>
        <taxon>Saccharata</taxon>
    </lineage>
</organism>
<evidence type="ECO:0000256" key="1">
    <source>
        <dbReference type="ARBA" id="ARBA00004141"/>
    </source>
</evidence>
<feature type="transmembrane region" description="Helical" evidence="5">
    <location>
        <begin position="154"/>
        <end position="175"/>
    </location>
</feature>
<dbReference type="Pfam" id="PF01284">
    <property type="entry name" value="MARVEL"/>
    <property type="match status" value="1"/>
</dbReference>
<dbReference type="InterPro" id="IPR052649">
    <property type="entry name" value="NCE102-like"/>
</dbReference>
<dbReference type="GO" id="GO:0070941">
    <property type="term" value="P:eisosome assembly"/>
    <property type="evidence" value="ECO:0007669"/>
    <property type="project" value="TreeGrafter"/>
</dbReference>
<dbReference type="InterPro" id="IPR008253">
    <property type="entry name" value="Marvel"/>
</dbReference>
<feature type="transmembrane region" description="Helical" evidence="5">
    <location>
        <begin position="7"/>
        <end position="27"/>
    </location>
</feature>
<evidence type="ECO:0000256" key="2">
    <source>
        <dbReference type="ARBA" id="ARBA00022692"/>
    </source>
</evidence>
<comment type="subcellular location">
    <subcellularLocation>
        <location evidence="1">Membrane</location>
        <topology evidence="1">Multi-pass membrane protein</topology>
    </subcellularLocation>
</comment>
<feature type="transmembrane region" description="Helical" evidence="5">
    <location>
        <begin position="39"/>
        <end position="60"/>
    </location>
</feature>
<reference evidence="7" key="1">
    <citation type="journal article" date="2020" name="Stud. Mycol.">
        <title>101 Dothideomycetes genomes: a test case for predicting lifestyles and emergence of pathogens.</title>
        <authorList>
            <person name="Haridas S."/>
            <person name="Albert R."/>
            <person name="Binder M."/>
            <person name="Bloem J."/>
            <person name="Labutti K."/>
            <person name="Salamov A."/>
            <person name="Andreopoulos B."/>
            <person name="Baker S."/>
            <person name="Barry K."/>
            <person name="Bills G."/>
            <person name="Bluhm B."/>
            <person name="Cannon C."/>
            <person name="Castanera R."/>
            <person name="Culley D."/>
            <person name="Daum C."/>
            <person name="Ezra D."/>
            <person name="Gonzalez J."/>
            <person name="Henrissat B."/>
            <person name="Kuo A."/>
            <person name="Liang C."/>
            <person name="Lipzen A."/>
            <person name="Lutzoni F."/>
            <person name="Magnuson J."/>
            <person name="Mondo S."/>
            <person name="Nolan M."/>
            <person name="Ohm R."/>
            <person name="Pangilinan J."/>
            <person name="Park H.-J."/>
            <person name="Ramirez L."/>
            <person name="Alfaro M."/>
            <person name="Sun H."/>
            <person name="Tritt A."/>
            <person name="Yoshinaga Y."/>
            <person name="Zwiers L.-H."/>
            <person name="Turgeon B."/>
            <person name="Goodwin S."/>
            <person name="Spatafora J."/>
            <person name="Crous P."/>
            <person name="Grigoriev I."/>
        </authorList>
    </citation>
    <scope>NUCLEOTIDE SEQUENCE</scope>
    <source>
        <strain evidence="7">CBS 121410</strain>
    </source>
</reference>
<dbReference type="PANTHER" id="PTHR28165:SF2">
    <property type="entry name" value="MARVEL DOMAIN-CONTAINING PROTEIN"/>
    <property type="match status" value="1"/>
</dbReference>
<feature type="domain" description="MARVEL" evidence="6">
    <location>
        <begin position="4"/>
        <end position="166"/>
    </location>
</feature>
<keyword evidence="2 5" id="KW-0812">Transmembrane</keyword>
<dbReference type="Proteomes" id="UP000799776">
    <property type="component" value="Unassembled WGS sequence"/>
</dbReference>
<dbReference type="PANTHER" id="PTHR28165">
    <property type="entry name" value="NON-CLASSICAL EXPORT PROTEIN 2-RELATED"/>
    <property type="match status" value="1"/>
</dbReference>
<evidence type="ECO:0000256" key="3">
    <source>
        <dbReference type="ARBA" id="ARBA00022989"/>
    </source>
</evidence>
<keyword evidence="8" id="KW-1185">Reference proteome</keyword>
<accession>A0A6A5YEJ6</accession>
<dbReference type="GO" id="GO:0032126">
    <property type="term" value="C:eisosome"/>
    <property type="evidence" value="ECO:0007669"/>
    <property type="project" value="TreeGrafter"/>
</dbReference>